<evidence type="ECO:0000256" key="5">
    <source>
        <dbReference type="ARBA" id="ARBA00022519"/>
    </source>
</evidence>
<keyword evidence="7 9" id="KW-1133">Transmembrane helix</keyword>
<evidence type="ECO:0000259" key="10">
    <source>
        <dbReference type="Pfam" id="PF25885"/>
    </source>
</evidence>
<evidence type="ECO:0000256" key="9">
    <source>
        <dbReference type="SAM" id="Phobius"/>
    </source>
</evidence>
<evidence type="ECO:0000256" key="3">
    <source>
        <dbReference type="ARBA" id="ARBA00022448"/>
    </source>
</evidence>
<dbReference type="EMBL" id="CP029822">
    <property type="protein sequence ID" value="AZS50265.1"/>
    <property type="molecule type" value="Genomic_DNA"/>
</dbReference>
<comment type="subcellular location">
    <subcellularLocation>
        <location evidence="1">Cell inner membrane</location>
        <topology evidence="1">Single-pass membrane protein</topology>
        <orientation evidence="1">Periplasmic side</orientation>
    </subcellularLocation>
</comment>
<dbReference type="FunFam" id="2.40.30.170:FF:000003">
    <property type="entry name" value="Multidrug resistance protein A"/>
    <property type="match status" value="1"/>
</dbReference>
<dbReference type="GO" id="GO:0015721">
    <property type="term" value="P:bile acid and bile salt transport"/>
    <property type="evidence" value="ECO:0007669"/>
    <property type="project" value="UniProtKB-ARBA"/>
</dbReference>
<keyword evidence="3" id="KW-0813">Transport</keyword>
<evidence type="ECO:0000256" key="1">
    <source>
        <dbReference type="ARBA" id="ARBA00004383"/>
    </source>
</evidence>
<protein>
    <submittedName>
        <fullName evidence="12">EmrA/EmrK family multidrug efflux transporter periplasmic adaptor subunit</fullName>
    </submittedName>
</protein>
<evidence type="ECO:0000256" key="4">
    <source>
        <dbReference type="ARBA" id="ARBA00022475"/>
    </source>
</evidence>
<feature type="domain" description="Multidrug export protein EmrA/FarA alpha-helical hairpin" evidence="10">
    <location>
        <begin position="102"/>
        <end position="223"/>
    </location>
</feature>
<dbReference type="Gene3D" id="2.40.30.170">
    <property type="match status" value="1"/>
</dbReference>
<keyword evidence="6 9" id="KW-0812">Transmembrane</keyword>
<keyword evidence="5" id="KW-0997">Cell inner membrane</keyword>
<keyword evidence="8 9" id="KW-0472">Membrane</keyword>
<dbReference type="PANTHER" id="PTHR30386:SF19">
    <property type="entry name" value="MULTIDRUG EXPORT PROTEIN EMRA-RELATED"/>
    <property type="match status" value="1"/>
</dbReference>
<keyword evidence="13" id="KW-1185">Reference proteome</keyword>
<evidence type="ECO:0000256" key="8">
    <source>
        <dbReference type="ARBA" id="ARBA00023136"/>
    </source>
</evidence>
<dbReference type="Gene3D" id="2.40.50.100">
    <property type="match status" value="1"/>
</dbReference>
<dbReference type="Pfam" id="PF25885">
    <property type="entry name" value="HH_EMRA"/>
    <property type="match status" value="1"/>
</dbReference>
<dbReference type="Pfam" id="PF25963">
    <property type="entry name" value="Beta-barrel_AAEA"/>
    <property type="match status" value="1"/>
</dbReference>
<dbReference type="KEGG" id="emo:DM558_05505"/>
<dbReference type="InterPro" id="IPR058633">
    <property type="entry name" value="EmrA/FarA_HH"/>
</dbReference>
<dbReference type="GO" id="GO:0005886">
    <property type="term" value="C:plasma membrane"/>
    <property type="evidence" value="ECO:0007669"/>
    <property type="project" value="UniProtKB-SubCell"/>
</dbReference>
<sequence>MSTDNLSNNNAPTTNQLDTKKSHNLRKRLLMLLTTASFLLLFIGYGAYWLLVLRYQVYTDDAYVKGLQIPIVAQVRGNVTKVFFENTNIVHAGDIVVELDDTDAKLAYENAKHQLAEAVRKIQTIYQENIGYEAAIEEQKISLARAERDYQRRSILGSNGAVSQETLQHAKETMEIAKSALAVAKQKLKSNQALLLNTELAKQPSILVAADNVRNAWVNLQRTVIRAPMDGYVARRSVQVGSQVDSTTPLMVIVPTNPMWVDANFKETQLNNIRIGQPVKITSDFYGDDIVFQGTVEGINMGTGSAFSLLPAQNATGNWIKIVQRLPVRIRLDNEQSKKYPLMIGLSMNVTIDIEDTNGKRLQVKQRTTPAFQSNATVVNVSQANHIINNIIQENTTEIN</sequence>
<evidence type="ECO:0000256" key="6">
    <source>
        <dbReference type="ARBA" id="ARBA00022692"/>
    </source>
</evidence>
<reference evidence="13" key="1">
    <citation type="submission" date="2018-06" db="EMBL/GenBank/DDBJ databases">
        <title>Complete genome of Pseudomonas insecticola strain QZS01.</title>
        <authorList>
            <person name="Wang J."/>
            <person name="Su Q."/>
        </authorList>
    </citation>
    <scope>NUCLEOTIDE SEQUENCE [LARGE SCALE GENOMIC DNA]</scope>
    <source>
        <strain evidence="13">QZS01</strain>
    </source>
</reference>
<dbReference type="InterPro" id="IPR058634">
    <property type="entry name" value="AaeA-lik-b-barrel"/>
</dbReference>
<gene>
    <name evidence="12" type="ORF">DM558_05505</name>
</gene>
<dbReference type="InterPro" id="IPR005694">
    <property type="entry name" value="MFP_proteobact"/>
</dbReference>
<feature type="domain" description="p-hydroxybenzoic acid efflux pump subunit AaeA-like beta-barrel" evidence="11">
    <location>
        <begin position="260"/>
        <end position="351"/>
    </location>
</feature>
<name>A0A3Q9JM21_9GAMM</name>
<dbReference type="Proteomes" id="UP000273143">
    <property type="component" value="Chromosome"/>
</dbReference>
<dbReference type="GO" id="GO:0042910">
    <property type="term" value="F:xenobiotic transmembrane transporter activity"/>
    <property type="evidence" value="ECO:0007669"/>
    <property type="project" value="InterPro"/>
</dbReference>
<evidence type="ECO:0000313" key="13">
    <source>
        <dbReference type="Proteomes" id="UP000273143"/>
    </source>
</evidence>
<proteinExistence type="inferred from homology"/>
<comment type="similarity">
    <text evidence="2">Belongs to the membrane fusion protein (MFP) (TC 8.A.1) family.</text>
</comment>
<accession>A0A3Q9JM21</accession>
<dbReference type="NCBIfam" id="TIGR00998">
    <property type="entry name" value="8a0101"/>
    <property type="match status" value="1"/>
</dbReference>
<dbReference type="AlphaFoldDB" id="A0A3Q9JM21"/>
<dbReference type="RefSeq" id="WP_127162493.1">
    <property type="nucleotide sequence ID" value="NZ_CP029822.1"/>
</dbReference>
<dbReference type="SUPFAM" id="SSF111369">
    <property type="entry name" value="HlyD-like secretion proteins"/>
    <property type="match status" value="2"/>
</dbReference>
<dbReference type="Gene3D" id="1.10.287.470">
    <property type="entry name" value="Helix hairpin bin"/>
    <property type="match status" value="1"/>
</dbReference>
<organism evidence="12 13">
    <name type="scientific">Entomomonas moraniae</name>
    <dbReference type="NCBI Taxonomy" id="2213226"/>
    <lineage>
        <taxon>Bacteria</taxon>
        <taxon>Pseudomonadati</taxon>
        <taxon>Pseudomonadota</taxon>
        <taxon>Gammaproteobacteria</taxon>
        <taxon>Pseudomonadales</taxon>
        <taxon>Pseudomonadaceae</taxon>
        <taxon>Entomomonas</taxon>
    </lineage>
</organism>
<dbReference type="InterPro" id="IPR050739">
    <property type="entry name" value="MFP"/>
</dbReference>
<evidence type="ECO:0000259" key="11">
    <source>
        <dbReference type="Pfam" id="PF25963"/>
    </source>
</evidence>
<evidence type="ECO:0000313" key="12">
    <source>
        <dbReference type="EMBL" id="AZS50265.1"/>
    </source>
</evidence>
<dbReference type="GO" id="GO:0046677">
    <property type="term" value="P:response to antibiotic"/>
    <property type="evidence" value="ECO:0007669"/>
    <property type="project" value="UniProtKB-ARBA"/>
</dbReference>
<evidence type="ECO:0000256" key="7">
    <source>
        <dbReference type="ARBA" id="ARBA00022989"/>
    </source>
</evidence>
<evidence type="ECO:0000256" key="2">
    <source>
        <dbReference type="ARBA" id="ARBA00009477"/>
    </source>
</evidence>
<dbReference type="GO" id="GO:1990961">
    <property type="term" value="P:xenobiotic detoxification by transmembrane export across the plasma membrane"/>
    <property type="evidence" value="ECO:0007669"/>
    <property type="project" value="InterPro"/>
</dbReference>
<keyword evidence="4" id="KW-1003">Cell membrane</keyword>
<dbReference type="PANTHER" id="PTHR30386">
    <property type="entry name" value="MEMBRANE FUSION SUBUNIT OF EMRAB-TOLC MULTIDRUG EFFLUX PUMP"/>
    <property type="match status" value="1"/>
</dbReference>
<feature type="transmembrane region" description="Helical" evidence="9">
    <location>
        <begin position="29"/>
        <end position="51"/>
    </location>
</feature>